<keyword evidence="3" id="KW-1185">Reference proteome</keyword>
<dbReference type="Proteomes" id="UP000627838">
    <property type="component" value="Unassembled WGS sequence"/>
</dbReference>
<dbReference type="SUPFAM" id="SSF51338">
    <property type="entry name" value="Composite domain of metallo-dependent hydrolases"/>
    <property type="match status" value="1"/>
</dbReference>
<accession>A0ABR9K2N0</accession>
<sequence length="416" mass="43808">MAERTLLTNARVLACSGDPHERPVAADVLIEDDRIAEVAPGGLDAGPASARVVDLDGATVLPGLGDAHVHTSWPLDFVFDHAGIAATPPAEHILDVAAVVRTFLESGYTCIIGAGVTQPQDDLLARDAIDRGLIPGPRIVPSGPMVAEVGGLGADGELMQVAGNAAELRDIVARQCDMGVRALKLFISGDGVVPEHPSDDVYMNDEMLEAAVAEADRHGAFITVHARGSASVAMAARTGVRIVHHACFLDDDAVKALEARGGDVWVCPGLHYLYAMVNGHAEPWGMTPGRIEASGYPLELRSQIEGMAMLRDAGIAILSGGDFGHQWTRHGTYAAELQRYVELAGMTPVEAICTATRNMGPAARLEIGQVRAGYLADLLIVDGDPAADVTVLQRPELRRAVMKGGEFAHVNPGVLS</sequence>
<reference evidence="2 3" key="1">
    <citation type="submission" date="2020-10" db="EMBL/GenBank/DDBJ databases">
        <title>Sequencing the genomes of 1000 actinobacteria strains.</title>
        <authorList>
            <person name="Klenk H.-P."/>
        </authorList>
    </citation>
    <scope>NUCLEOTIDE SEQUENCE [LARGE SCALE GENOMIC DNA]</scope>
    <source>
        <strain evidence="2 3">DSM 46744</strain>
    </source>
</reference>
<dbReference type="InterPro" id="IPR011059">
    <property type="entry name" value="Metal-dep_hydrolase_composite"/>
</dbReference>
<gene>
    <name evidence="2" type="ORF">H4W34_006947</name>
</gene>
<evidence type="ECO:0000259" key="1">
    <source>
        <dbReference type="Pfam" id="PF01979"/>
    </source>
</evidence>
<dbReference type="Pfam" id="PF01979">
    <property type="entry name" value="Amidohydro_1"/>
    <property type="match status" value="1"/>
</dbReference>
<dbReference type="Gene3D" id="3.20.20.140">
    <property type="entry name" value="Metal-dependent hydrolases"/>
    <property type="match status" value="1"/>
</dbReference>
<dbReference type="InterPro" id="IPR006680">
    <property type="entry name" value="Amidohydro-rel"/>
</dbReference>
<evidence type="ECO:0000313" key="3">
    <source>
        <dbReference type="Proteomes" id="UP000627838"/>
    </source>
</evidence>
<proteinExistence type="predicted"/>
<feature type="domain" description="Amidohydrolase-related" evidence="1">
    <location>
        <begin position="59"/>
        <end position="406"/>
    </location>
</feature>
<dbReference type="SUPFAM" id="SSF51556">
    <property type="entry name" value="Metallo-dependent hydrolases"/>
    <property type="match status" value="1"/>
</dbReference>
<dbReference type="PANTHER" id="PTHR43135:SF3">
    <property type="entry name" value="ALPHA-D-RIBOSE 1-METHYLPHOSPHONATE 5-TRIPHOSPHATE DIPHOSPHATASE"/>
    <property type="match status" value="1"/>
</dbReference>
<comment type="caution">
    <text evidence="2">The sequence shown here is derived from an EMBL/GenBank/DDBJ whole genome shotgun (WGS) entry which is preliminary data.</text>
</comment>
<dbReference type="InterPro" id="IPR032466">
    <property type="entry name" value="Metal_Hydrolase"/>
</dbReference>
<dbReference type="Gene3D" id="2.30.40.10">
    <property type="entry name" value="Urease, subunit C, domain 1"/>
    <property type="match status" value="1"/>
</dbReference>
<protein>
    <submittedName>
        <fullName evidence="2">Imidazolonepropionase-like amidohydrolase</fullName>
    </submittedName>
</protein>
<dbReference type="InterPro" id="IPR051781">
    <property type="entry name" value="Metallo-dep_Hydrolase"/>
</dbReference>
<dbReference type="PANTHER" id="PTHR43135">
    <property type="entry name" value="ALPHA-D-RIBOSE 1-METHYLPHOSPHONATE 5-TRIPHOSPHATE DIPHOSPHATASE"/>
    <property type="match status" value="1"/>
</dbReference>
<dbReference type="EMBL" id="JADBDZ010000001">
    <property type="protein sequence ID" value="MBE1537114.1"/>
    <property type="molecule type" value="Genomic_DNA"/>
</dbReference>
<name>A0ABR9K2N0_9ACTN</name>
<evidence type="ECO:0000313" key="2">
    <source>
        <dbReference type="EMBL" id="MBE1537114.1"/>
    </source>
</evidence>
<organism evidence="2 3">
    <name type="scientific">Actinomadura algeriensis</name>
    <dbReference type="NCBI Taxonomy" id="1679523"/>
    <lineage>
        <taxon>Bacteria</taxon>
        <taxon>Bacillati</taxon>
        <taxon>Actinomycetota</taxon>
        <taxon>Actinomycetes</taxon>
        <taxon>Streptosporangiales</taxon>
        <taxon>Thermomonosporaceae</taxon>
        <taxon>Actinomadura</taxon>
    </lineage>
</organism>
<dbReference type="RefSeq" id="WP_192763041.1">
    <property type="nucleotide sequence ID" value="NZ_JADBDZ010000001.1"/>
</dbReference>